<feature type="compositionally biased region" description="Polar residues" evidence="5">
    <location>
        <begin position="205"/>
        <end position="221"/>
    </location>
</feature>
<proteinExistence type="predicted"/>
<dbReference type="InterPro" id="IPR019787">
    <property type="entry name" value="Znf_PHD-finger"/>
</dbReference>
<dbReference type="STRING" id="1263082.A0A068S539"/>
<keyword evidence="1" id="KW-0479">Metal-binding</keyword>
<keyword evidence="3" id="KW-0862">Zinc</keyword>
<evidence type="ECO:0000256" key="1">
    <source>
        <dbReference type="ARBA" id="ARBA00022723"/>
    </source>
</evidence>
<sequence length="488" mass="53613">MALYPTTSSPASTAFIHGSLAALEQQDHTINPTIDDTKEQPCRITTSTPDSSASSLCSSSSSSSECSLEMNVNNNNCLEASFHQENGHNNEQQQVSGGSRHECSTPPLLPTTADAAALCWEVLLYSYCSQWLLPPLVKDDVFLGPPINDNESVMTASSSASSIIASNKNPAPTPSPPCLSPVSAPAEFLWNHEPLFDGIDDLQHQHQQQPAPSDNENKSNVSSSTTPPPPPSIPTPSTMDDISMPSPSSICETDDNSLFDNDDGDEEDKNDMPRISLKRQRSENEASSSSSPPPPPRKSARSNKSTSHQTTMASKRRTKRYAGRRSRNKPIKVIAPYHEPQDGDEYLTVFERLTQAGIDWCRYCGTTEGVNWRPGPWGKRTLCNKHGCDYKGYGIASRLPRLDLSAFANEHLEERKRPVVQQFCIVCHSPESVVGNKLIACEGGCSRAYHQHCRIPSIPNTACHDQQWCCSTLCRENRKRNKVGPYDA</sequence>
<dbReference type="InterPro" id="IPR013083">
    <property type="entry name" value="Znf_RING/FYVE/PHD"/>
</dbReference>
<evidence type="ECO:0000256" key="3">
    <source>
        <dbReference type="ARBA" id="ARBA00022833"/>
    </source>
</evidence>
<dbReference type="EMBL" id="CBTN010000043">
    <property type="protein sequence ID" value="CDH57050.1"/>
    <property type="molecule type" value="Genomic_DNA"/>
</dbReference>
<name>A0A068S539_9FUNG</name>
<feature type="domain" description="PHD-type" evidence="6">
    <location>
        <begin position="421"/>
        <end position="476"/>
    </location>
</feature>
<evidence type="ECO:0000313" key="8">
    <source>
        <dbReference type="Proteomes" id="UP000027586"/>
    </source>
</evidence>
<dbReference type="GO" id="GO:0008270">
    <property type="term" value="F:zinc ion binding"/>
    <property type="evidence" value="ECO:0007669"/>
    <property type="project" value="UniProtKB-KW"/>
</dbReference>
<feature type="region of interest" description="Disordered" evidence="5">
    <location>
        <begin position="31"/>
        <end position="57"/>
    </location>
</feature>
<dbReference type="AlphaFoldDB" id="A0A068S539"/>
<dbReference type="VEuPathDB" id="FungiDB:LCOR_08043.1"/>
<evidence type="ECO:0000313" key="7">
    <source>
        <dbReference type="EMBL" id="CDH57050.1"/>
    </source>
</evidence>
<comment type="caution">
    <text evidence="7">The sequence shown here is derived from an EMBL/GenBank/DDBJ whole genome shotgun (WGS) entry which is preliminary data.</text>
</comment>
<evidence type="ECO:0000256" key="5">
    <source>
        <dbReference type="SAM" id="MobiDB-lite"/>
    </source>
</evidence>
<keyword evidence="8" id="KW-1185">Reference proteome</keyword>
<evidence type="ECO:0000259" key="6">
    <source>
        <dbReference type="PROSITE" id="PS50016"/>
    </source>
</evidence>
<feature type="region of interest" description="Disordered" evidence="5">
    <location>
        <begin position="204"/>
        <end position="329"/>
    </location>
</feature>
<dbReference type="Proteomes" id="UP000027586">
    <property type="component" value="Unassembled WGS sequence"/>
</dbReference>
<feature type="compositionally biased region" description="Basic residues" evidence="5">
    <location>
        <begin position="314"/>
        <end position="329"/>
    </location>
</feature>
<keyword evidence="2 4" id="KW-0863">Zinc-finger</keyword>
<dbReference type="InterPro" id="IPR011011">
    <property type="entry name" value="Znf_FYVE_PHD"/>
</dbReference>
<reference evidence="7" key="1">
    <citation type="submission" date="2013-08" db="EMBL/GenBank/DDBJ databases">
        <title>Gene expansion shapes genome architecture in the human pathogen Lichtheimia corymbifera: an evolutionary genomics analysis in the ancient terrestrial Mucorales (Mucoromycotina).</title>
        <authorList>
            <person name="Schwartze V.U."/>
            <person name="Winter S."/>
            <person name="Shelest E."/>
            <person name="Marcet-Houben M."/>
            <person name="Horn F."/>
            <person name="Wehner S."/>
            <person name="Hoffmann K."/>
            <person name="Riege K."/>
            <person name="Sammeth M."/>
            <person name="Nowrousian M."/>
            <person name="Valiante V."/>
            <person name="Linde J."/>
            <person name="Jacobsen I.D."/>
            <person name="Marz M."/>
            <person name="Brakhage A.A."/>
            <person name="Gabaldon T."/>
            <person name="Bocker S."/>
            <person name="Voigt K."/>
        </authorList>
    </citation>
    <scope>NUCLEOTIDE SEQUENCE [LARGE SCALE GENOMIC DNA]</scope>
    <source>
        <strain evidence="7">FSU 9682</strain>
    </source>
</reference>
<evidence type="ECO:0000256" key="4">
    <source>
        <dbReference type="PROSITE-ProRule" id="PRU00146"/>
    </source>
</evidence>
<organism evidence="7 8">
    <name type="scientific">Lichtheimia corymbifera JMRC:FSU:9682</name>
    <dbReference type="NCBI Taxonomy" id="1263082"/>
    <lineage>
        <taxon>Eukaryota</taxon>
        <taxon>Fungi</taxon>
        <taxon>Fungi incertae sedis</taxon>
        <taxon>Mucoromycota</taxon>
        <taxon>Mucoromycotina</taxon>
        <taxon>Mucoromycetes</taxon>
        <taxon>Mucorales</taxon>
        <taxon>Lichtheimiaceae</taxon>
        <taxon>Lichtheimia</taxon>
    </lineage>
</organism>
<feature type="compositionally biased region" description="Acidic residues" evidence="5">
    <location>
        <begin position="252"/>
        <end position="269"/>
    </location>
</feature>
<dbReference type="SUPFAM" id="SSF57903">
    <property type="entry name" value="FYVE/PHD zinc finger"/>
    <property type="match status" value="1"/>
</dbReference>
<dbReference type="InterPro" id="IPR013088">
    <property type="entry name" value="Znf_NHR/GATA"/>
</dbReference>
<gene>
    <name evidence="7" type="ORF">LCOR_08043.1</name>
</gene>
<evidence type="ECO:0000256" key="2">
    <source>
        <dbReference type="ARBA" id="ARBA00022771"/>
    </source>
</evidence>
<dbReference type="PROSITE" id="PS50016">
    <property type="entry name" value="ZF_PHD_2"/>
    <property type="match status" value="1"/>
</dbReference>
<protein>
    <recommendedName>
        <fullName evidence="6">PHD-type domain-containing protein</fullName>
    </recommendedName>
</protein>
<dbReference type="GO" id="GO:0006355">
    <property type="term" value="P:regulation of DNA-templated transcription"/>
    <property type="evidence" value="ECO:0007669"/>
    <property type="project" value="InterPro"/>
</dbReference>
<dbReference type="Gene3D" id="3.30.40.10">
    <property type="entry name" value="Zinc/RING finger domain, C3HC4 (zinc finger)"/>
    <property type="match status" value="1"/>
</dbReference>
<accession>A0A068S539</accession>
<dbReference type="OrthoDB" id="5863171at2759"/>
<dbReference type="Gene3D" id="3.30.50.10">
    <property type="entry name" value="Erythroid Transcription Factor GATA-1, subunit A"/>
    <property type="match status" value="1"/>
</dbReference>